<evidence type="ECO:0000313" key="1">
    <source>
        <dbReference type="EMBL" id="KKM69619.1"/>
    </source>
</evidence>
<dbReference type="AlphaFoldDB" id="A0A0F9JIC5"/>
<organism evidence="1">
    <name type="scientific">marine sediment metagenome</name>
    <dbReference type="NCBI Taxonomy" id="412755"/>
    <lineage>
        <taxon>unclassified sequences</taxon>
        <taxon>metagenomes</taxon>
        <taxon>ecological metagenomes</taxon>
    </lineage>
</organism>
<protein>
    <submittedName>
        <fullName evidence="1">Uncharacterized protein</fullName>
    </submittedName>
</protein>
<name>A0A0F9JIC5_9ZZZZ</name>
<proteinExistence type="predicted"/>
<dbReference type="SUPFAM" id="SSF56112">
    <property type="entry name" value="Protein kinase-like (PK-like)"/>
    <property type="match status" value="1"/>
</dbReference>
<comment type="caution">
    <text evidence="1">The sequence shown here is derived from an EMBL/GenBank/DDBJ whole genome shotgun (WGS) entry which is preliminary data.</text>
</comment>
<accession>A0A0F9JIC5</accession>
<sequence>MLMEERFTKDFFQNLISKRTQRSTEIKNLNIESYYDEPGLHWSNPGLKKITLSTNYGELELIIKILHERSKREVLIYRFLSKHTNFPIPNVYYTEYNENESFYVLITEFGGSIGEWPFKEQEIKYCGVLLAEIHSYFWNKTDSLPKLFHLRNFYKNRYKFKENALNFFKNLKPSEIKIFEEVYPNIHTLRKIIESIDEKFFKFEPYTKWTLIHGSFHPPEIIAKPGGNNKDKIPLGVDWEGSRIGHPGEDIRGITGQIPSHGKPHYKKLMIDSYIEVMNKKEAFIDRKALEKEIIIENFIHTIKLIPFLWGKYLKVRNDSKFSNWNNYFENAIPKNTDSVLNDMQANNF</sequence>
<reference evidence="1" key="1">
    <citation type="journal article" date="2015" name="Nature">
        <title>Complex archaea that bridge the gap between prokaryotes and eukaryotes.</title>
        <authorList>
            <person name="Spang A."/>
            <person name="Saw J.H."/>
            <person name="Jorgensen S.L."/>
            <person name="Zaremba-Niedzwiedzka K."/>
            <person name="Martijn J."/>
            <person name="Lind A.E."/>
            <person name="van Eijk R."/>
            <person name="Schleper C."/>
            <person name="Guy L."/>
            <person name="Ettema T.J."/>
        </authorList>
    </citation>
    <scope>NUCLEOTIDE SEQUENCE</scope>
</reference>
<dbReference type="Gene3D" id="3.90.1200.10">
    <property type="match status" value="1"/>
</dbReference>
<gene>
    <name evidence="1" type="ORF">LCGC14_1448930</name>
</gene>
<dbReference type="InterPro" id="IPR011009">
    <property type="entry name" value="Kinase-like_dom_sf"/>
</dbReference>
<dbReference type="EMBL" id="LAZR01009958">
    <property type="protein sequence ID" value="KKM69619.1"/>
    <property type="molecule type" value="Genomic_DNA"/>
</dbReference>